<dbReference type="OrthoDB" id="2566180at2759"/>
<dbReference type="EMBL" id="CP144546">
    <property type="protein sequence ID" value="WVW85294.1"/>
    <property type="molecule type" value="Genomic_DNA"/>
</dbReference>
<dbReference type="GeneID" id="30211331"/>
<keyword evidence="3" id="KW-1185">Reference proteome</keyword>
<evidence type="ECO:0000313" key="2">
    <source>
        <dbReference type="EMBL" id="WVW85294.1"/>
    </source>
</evidence>
<dbReference type="AlphaFoldDB" id="A0A1B9FYU3"/>
<reference evidence="2" key="4">
    <citation type="submission" date="2024-02" db="EMBL/GenBank/DDBJ databases">
        <title>Comparative genomics of Cryptococcus and Kwoniella reveals pathogenesis evolution and contrasting modes of karyotype evolution via chromosome fusion or intercentromeric recombination.</title>
        <authorList>
            <person name="Coelho M.A."/>
            <person name="David-Palma M."/>
            <person name="Shea T."/>
            <person name="Bowers K."/>
            <person name="McGinley-Smith S."/>
            <person name="Mohammad A.W."/>
            <person name="Gnirke A."/>
            <person name="Yurkov A.M."/>
            <person name="Nowrousian M."/>
            <person name="Sun S."/>
            <person name="Cuomo C.A."/>
            <person name="Heitman J."/>
        </authorList>
    </citation>
    <scope>NUCLEOTIDE SEQUENCE</scope>
    <source>
        <strain evidence="2">CBS 10118</strain>
    </source>
</reference>
<name>A0A1B9FYU3_9TREE</name>
<dbReference type="EMBL" id="KI894023">
    <property type="protein sequence ID" value="OCF23946.1"/>
    <property type="molecule type" value="Genomic_DNA"/>
</dbReference>
<protein>
    <submittedName>
        <fullName evidence="1">Uncharacterized protein</fullName>
    </submittedName>
</protein>
<accession>A0A1B9FYU3</accession>
<reference evidence="1" key="3">
    <citation type="submission" date="2014-01" db="EMBL/GenBank/DDBJ databases">
        <title>Evolution of pathogenesis and genome organization in the Tremellales.</title>
        <authorList>
            <person name="Cuomo C."/>
            <person name="Litvintseva A."/>
            <person name="Heitman J."/>
            <person name="Chen Y."/>
            <person name="Sun S."/>
            <person name="Springer D."/>
            <person name="Dromer F."/>
            <person name="Young S."/>
            <person name="Zeng Q."/>
            <person name="Chapman S."/>
            <person name="Gujja S."/>
            <person name="Saif S."/>
            <person name="Birren B."/>
        </authorList>
    </citation>
    <scope>NUCLEOTIDE SEQUENCE</scope>
    <source>
        <strain evidence="1">CBS 10118</strain>
    </source>
</reference>
<dbReference type="VEuPathDB" id="FungiDB:I302_06932"/>
<gene>
    <name evidence="1" type="ORF">I302_06932</name>
    <name evidence="2" type="ORF">I302_107332</name>
</gene>
<dbReference type="RefSeq" id="XP_019045016.1">
    <property type="nucleotide sequence ID" value="XM_019193539.1"/>
</dbReference>
<evidence type="ECO:0000313" key="1">
    <source>
        <dbReference type="EMBL" id="OCF23946.1"/>
    </source>
</evidence>
<organism evidence="1">
    <name type="scientific">Kwoniella bestiolae CBS 10118</name>
    <dbReference type="NCBI Taxonomy" id="1296100"/>
    <lineage>
        <taxon>Eukaryota</taxon>
        <taxon>Fungi</taxon>
        <taxon>Dikarya</taxon>
        <taxon>Basidiomycota</taxon>
        <taxon>Agaricomycotina</taxon>
        <taxon>Tremellomycetes</taxon>
        <taxon>Tremellales</taxon>
        <taxon>Cryptococcaceae</taxon>
        <taxon>Kwoniella</taxon>
    </lineage>
</organism>
<reference evidence="1" key="1">
    <citation type="submission" date="2013-07" db="EMBL/GenBank/DDBJ databases">
        <title>The Genome Sequence of Cryptococcus bestiolae CBS10118.</title>
        <authorList>
            <consortium name="The Broad Institute Genome Sequencing Platform"/>
            <person name="Cuomo C."/>
            <person name="Litvintseva A."/>
            <person name="Chen Y."/>
            <person name="Heitman J."/>
            <person name="Sun S."/>
            <person name="Springer D."/>
            <person name="Dromer F."/>
            <person name="Young S.K."/>
            <person name="Zeng Q."/>
            <person name="Gargeya S."/>
            <person name="Fitzgerald M."/>
            <person name="Abouelleil A."/>
            <person name="Alvarado L."/>
            <person name="Berlin A.M."/>
            <person name="Chapman S.B."/>
            <person name="Dewar J."/>
            <person name="Goldberg J."/>
            <person name="Griggs A."/>
            <person name="Gujja S."/>
            <person name="Hansen M."/>
            <person name="Howarth C."/>
            <person name="Imamovic A."/>
            <person name="Larimer J."/>
            <person name="McCowan C."/>
            <person name="Murphy C."/>
            <person name="Pearson M."/>
            <person name="Priest M."/>
            <person name="Roberts A."/>
            <person name="Saif S."/>
            <person name="Shea T."/>
            <person name="Sykes S."/>
            <person name="Wortman J."/>
            <person name="Nusbaum C."/>
            <person name="Birren B."/>
        </authorList>
    </citation>
    <scope>NUCLEOTIDE SEQUENCE [LARGE SCALE GENOMIC DNA]</scope>
    <source>
        <strain evidence="1">CBS 10118</strain>
    </source>
</reference>
<reference evidence="2" key="2">
    <citation type="submission" date="2013-07" db="EMBL/GenBank/DDBJ databases">
        <authorList>
            <consortium name="The Broad Institute Genome Sequencing Platform"/>
            <person name="Cuomo C."/>
            <person name="Litvintseva A."/>
            <person name="Chen Y."/>
            <person name="Heitman J."/>
            <person name="Sun S."/>
            <person name="Springer D."/>
            <person name="Dromer F."/>
            <person name="Young S.K."/>
            <person name="Zeng Q."/>
            <person name="Gargeya S."/>
            <person name="Fitzgerald M."/>
            <person name="Abouelleil A."/>
            <person name="Alvarado L."/>
            <person name="Berlin A.M."/>
            <person name="Chapman S.B."/>
            <person name="Dewar J."/>
            <person name="Goldberg J."/>
            <person name="Griggs A."/>
            <person name="Gujja S."/>
            <person name="Hansen M."/>
            <person name="Howarth C."/>
            <person name="Imamovic A."/>
            <person name="Larimer J."/>
            <person name="McCowan C."/>
            <person name="Murphy C."/>
            <person name="Pearson M."/>
            <person name="Priest M."/>
            <person name="Roberts A."/>
            <person name="Saif S."/>
            <person name="Shea T."/>
            <person name="Sykes S."/>
            <person name="Wortman J."/>
            <person name="Nusbaum C."/>
            <person name="Birren B."/>
        </authorList>
    </citation>
    <scope>NUCLEOTIDE SEQUENCE</scope>
    <source>
        <strain evidence="2">CBS 10118</strain>
    </source>
</reference>
<dbReference type="KEGG" id="kbi:30211331"/>
<evidence type="ECO:0000313" key="3">
    <source>
        <dbReference type="Proteomes" id="UP000092730"/>
    </source>
</evidence>
<proteinExistence type="predicted"/>
<dbReference type="Proteomes" id="UP000092730">
    <property type="component" value="Chromosome 6"/>
</dbReference>
<sequence length="257" mass="28892">MAVPLPDIKLSPAVIRSASKANLELKYERTLSDIKTQPDLYYPIQCVSINSIQLETDETHTEVDDNFSQAASKEEMDALSEDVISRVVGLPMTKRFQVWQGHLVHLPGLKYFVPMSESGSEIRREWLRFSKATGSSDGSLQDKIERHEISEWYKTRMSNALKNTYETDVLENPVSSSLREPAFEPENVILGCSLLVPENFSAYDGTRAPVVLLSNGVSSSNADSRSRFTYQGPISWCTPSHGSKRRRSRLMSLDKEA</sequence>